<keyword evidence="3" id="KW-1185">Reference proteome</keyword>
<evidence type="ECO:0000313" key="3">
    <source>
        <dbReference type="Proteomes" id="UP000031675"/>
    </source>
</evidence>
<evidence type="ECO:0000259" key="1">
    <source>
        <dbReference type="Pfam" id="PF14534"/>
    </source>
</evidence>
<dbReference type="InterPro" id="IPR032710">
    <property type="entry name" value="NTF2-like_dom_sf"/>
</dbReference>
<dbReference type="InterPro" id="IPR027843">
    <property type="entry name" value="DUF4440"/>
</dbReference>
<dbReference type="NCBIfam" id="TIGR02246">
    <property type="entry name" value="SgcJ/EcaC family oxidoreductase"/>
    <property type="match status" value="1"/>
</dbReference>
<dbReference type="Gene3D" id="3.10.450.50">
    <property type="match status" value="1"/>
</dbReference>
<organism evidence="2 3">
    <name type="scientific">Streptomonospora alba</name>
    <dbReference type="NCBI Taxonomy" id="183763"/>
    <lineage>
        <taxon>Bacteria</taxon>
        <taxon>Bacillati</taxon>
        <taxon>Actinomycetota</taxon>
        <taxon>Actinomycetes</taxon>
        <taxon>Streptosporangiales</taxon>
        <taxon>Nocardiopsidaceae</taxon>
        <taxon>Streptomonospora</taxon>
    </lineage>
</organism>
<accession>A0A0C2FHL6</accession>
<protein>
    <recommendedName>
        <fullName evidence="1">DUF4440 domain-containing protein</fullName>
    </recommendedName>
</protein>
<comment type="caution">
    <text evidence="2">The sequence shown here is derived from an EMBL/GenBank/DDBJ whole genome shotgun (WGS) entry which is preliminary data.</text>
</comment>
<proteinExistence type="predicted"/>
<dbReference type="AlphaFoldDB" id="A0A0C2FHL6"/>
<sequence length="131" mass="13661">MRKVVARAQESQSNPEALLALHTPEAVIVNLAGRRVLGREAFGEAMAAALASPLSDVLTTLEVVDVRLVTPDAAVVSCTKTVHDGRGDGDAQAVLPSQGALTYVMRKDDGSWRIALAQTTPTLAAPATGDE</sequence>
<gene>
    <name evidence="2" type="ORF">LP52_11385</name>
</gene>
<feature type="domain" description="DUF4440" evidence="1">
    <location>
        <begin position="12"/>
        <end position="114"/>
    </location>
</feature>
<name>A0A0C2FHL6_9ACTN</name>
<dbReference type="Pfam" id="PF14534">
    <property type="entry name" value="DUF4440"/>
    <property type="match status" value="1"/>
</dbReference>
<dbReference type="EMBL" id="JROO01000020">
    <property type="protein sequence ID" value="KIH98779.1"/>
    <property type="molecule type" value="Genomic_DNA"/>
</dbReference>
<dbReference type="SUPFAM" id="SSF54427">
    <property type="entry name" value="NTF2-like"/>
    <property type="match status" value="1"/>
</dbReference>
<dbReference type="InterPro" id="IPR011944">
    <property type="entry name" value="Steroid_delta5-4_isomerase"/>
</dbReference>
<evidence type="ECO:0000313" key="2">
    <source>
        <dbReference type="EMBL" id="KIH98779.1"/>
    </source>
</evidence>
<reference evidence="3" key="1">
    <citation type="journal article" date="2015" name="Chem. Biol.">
        <title>Structure, bioactivity, and resistance mechanism of streptomonomicin, an unusual lasso Peptide from an understudied halophilic actinomycete.</title>
        <authorList>
            <person name="Metelev M."/>
            <person name="Tietz J.I."/>
            <person name="Melby J.O."/>
            <person name="Blair P.M."/>
            <person name="Zhu L."/>
            <person name="Livnat I."/>
            <person name="Severinov K."/>
            <person name="Mitchell D.A."/>
        </authorList>
    </citation>
    <scope>NUCLEOTIDE SEQUENCE [LARGE SCALE GENOMIC DNA]</scope>
    <source>
        <strain evidence="3">YIM 90003</strain>
    </source>
</reference>
<dbReference type="Proteomes" id="UP000031675">
    <property type="component" value="Unassembled WGS sequence"/>
</dbReference>